<dbReference type="RefSeq" id="WP_203991348.1">
    <property type="nucleotide sequence ID" value="NZ_BOOU01000074.1"/>
</dbReference>
<name>A0A919V284_9ACTN</name>
<feature type="transmembrane region" description="Helical" evidence="1">
    <location>
        <begin position="101"/>
        <end position="132"/>
    </location>
</feature>
<gene>
    <name evidence="2" type="ORF">Sru01_54860</name>
</gene>
<sequence>MTTATLTGEPALTRAVPRLAAFKIAAYLRSHRVVQPFLGLLVVIIVLYSTRAPAGQELPAYADSAAMLVPVLAWAARGLLDAEPDVQRLISMTAAGRPGREVAAGLLAAGAVAGTLAALAVAVPLGIGFAAFPGPATIVGGLALHLLSLVAGVALGALTSRPILRDPATSALALLGGYAGVLLLGLVPVPWLTVPVLGWIRAAGRPDFLTAGLPGPAAITVVWCALALLAYTRLRRTRP</sequence>
<dbReference type="AlphaFoldDB" id="A0A919V284"/>
<feature type="transmembrane region" description="Helical" evidence="1">
    <location>
        <begin position="138"/>
        <end position="159"/>
    </location>
</feature>
<evidence type="ECO:0000256" key="1">
    <source>
        <dbReference type="SAM" id="Phobius"/>
    </source>
</evidence>
<keyword evidence="1" id="KW-0472">Membrane</keyword>
<feature type="transmembrane region" description="Helical" evidence="1">
    <location>
        <begin position="211"/>
        <end position="231"/>
    </location>
</feature>
<proteinExistence type="predicted"/>
<feature type="transmembrane region" description="Helical" evidence="1">
    <location>
        <begin position="33"/>
        <end position="49"/>
    </location>
</feature>
<keyword evidence="3" id="KW-1185">Reference proteome</keyword>
<evidence type="ECO:0000313" key="3">
    <source>
        <dbReference type="Proteomes" id="UP000655287"/>
    </source>
</evidence>
<evidence type="ECO:0000313" key="2">
    <source>
        <dbReference type="EMBL" id="GII80504.1"/>
    </source>
</evidence>
<comment type="caution">
    <text evidence="2">The sequence shown here is derived from an EMBL/GenBank/DDBJ whole genome shotgun (WGS) entry which is preliminary data.</text>
</comment>
<accession>A0A919V284</accession>
<dbReference type="EMBL" id="BOOU01000074">
    <property type="protein sequence ID" value="GII80504.1"/>
    <property type="molecule type" value="Genomic_DNA"/>
</dbReference>
<protein>
    <submittedName>
        <fullName evidence="2">Uncharacterized protein</fullName>
    </submittedName>
</protein>
<feature type="transmembrane region" description="Helical" evidence="1">
    <location>
        <begin position="171"/>
        <end position="191"/>
    </location>
</feature>
<reference evidence="2" key="1">
    <citation type="submission" date="2021-01" db="EMBL/GenBank/DDBJ databases">
        <title>Whole genome shotgun sequence of Sphaerisporangium rufum NBRC 109079.</title>
        <authorList>
            <person name="Komaki H."/>
            <person name="Tamura T."/>
        </authorList>
    </citation>
    <scope>NUCLEOTIDE SEQUENCE</scope>
    <source>
        <strain evidence="2">NBRC 109079</strain>
    </source>
</reference>
<keyword evidence="1" id="KW-0812">Transmembrane</keyword>
<keyword evidence="1" id="KW-1133">Transmembrane helix</keyword>
<dbReference type="Proteomes" id="UP000655287">
    <property type="component" value="Unassembled WGS sequence"/>
</dbReference>
<organism evidence="2 3">
    <name type="scientific">Sphaerisporangium rufum</name>
    <dbReference type="NCBI Taxonomy" id="1381558"/>
    <lineage>
        <taxon>Bacteria</taxon>
        <taxon>Bacillati</taxon>
        <taxon>Actinomycetota</taxon>
        <taxon>Actinomycetes</taxon>
        <taxon>Streptosporangiales</taxon>
        <taxon>Streptosporangiaceae</taxon>
        <taxon>Sphaerisporangium</taxon>
    </lineage>
</organism>